<dbReference type="AlphaFoldDB" id="A0A452QFY3"/>
<evidence type="ECO:0000313" key="3">
    <source>
        <dbReference type="Proteomes" id="UP000291022"/>
    </source>
</evidence>
<keyword evidence="1" id="KW-0812">Transmembrane</keyword>
<keyword evidence="3" id="KW-1185">Reference proteome</keyword>
<reference evidence="2" key="2">
    <citation type="submission" date="2025-08" db="UniProtKB">
        <authorList>
            <consortium name="Ensembl"/>
        </authorList>
    </citation>
    <scope>IDENTIFICATION</scope>
</reference>
<keyword evidence="1" id="KW-1133">Transmembrane helix</keyword>
<evidence type="ECO:0000313" key="2">
    <source>
        <dbReference type="Ensembl" id="ENSUAMP00000003800.1"/>
    </source>
</evidence>
<dbReference type="Ensembl" id="ENSUAMT00000004322.1">
    <property type="protein sequence ID" value="ENSUAMP00000003800.1"/>
    <property type="gene ID" value="ENSUAMG00000003495.1"/>
</dbReference>
<organism evidence="2 3">
    <name type="scientific">Ursus americanus</name>
    <name type="common">American black bear</name>
    <name type="synonym">Euarctos americanus</name>
    <dbReference type="NCBI Taxonomy" id="9643"/>
    <lineage>
        <taxon>Eukaryota</taxon>
        <taxon>Metazoa</taxon>
        <taxon>Chordata</taxon>
        <taxon>Craniata</taxon>
        <taxon>Vertebrata</taxon>
        <taxon>Euteleostomi</taxon>
        <taxon>Mammalia</taxon>
        <taxon>Eutheria</taxon>
        <taxon>Laurasiatheria</taxon>
        <taxon>Carnivora</taxon>
        <taxon>Caniformia</taxon>
        <taxon>Ursidae</taxon>
        <taxon>Ursus</taxon>
    </lineage>
</organism>
<reference evidence="2" key="3">
    <citation type="submission" date="2025-09" db="UniProtKB">
        <authorList>
            <consortium name="Ensembl"/>
        </authorList>
    </citation>
    <scope>IDENTIFICATION</scope>
</reference>
<feature type="transmembrane region" description="Helical" evidence="1">
    <location>
        <begin position="34"/>
        <end position="59"/>
    </location>
</feature>
<keyword evidence="1" id="KW-0472">Membrane</keyword>
<name>A0A452QFY3_URSAM</name>
<reference evidence="3" key="1">
    <citation type="submission" date="2016-06" db="EMBL/GenBank/DDBJ databases">
        <title>De novo assembly and RNA-Seq shows season-dependent expression and editing in black bear kidneys.</title>
        <authorList>
            <person name="Korstanje R."/>
            <person name="Srivastava A."/>
            <person name="Sarsani V.K."/>
            <person name="Sheehan S.M."/>
            <person name="Seger R.L."/>
            <person name="Barter M.E."/>
            <person name="Lindqvist C."/>
            <person name="Brody L.C."/>
            <person name="Mullikin J.C."/>
        </authorList>
    </citation>
    <scope>NUCLEOTIDE SEQUENCE [LARGE SCALE GENOMIC DNA]</scope>
</reference>
<accession>A0A452QFY3</accession>
<dbReference type="STRING" id="9643.ENSUAMP00000003800"/>
<dbReference type="Proteomes" id="UP000291022">
    <property type="component" value="Unassembled WGS sequence"/>
</dbReference>
<protein>
    <submittedName>
        <fullName evidence="2">Uncharacterized protein</fullName>
    </submittedName>
</protein>
<evidence type="ECO:0000256" key="1">
    <source>
        <dbReference type="SAM" id="Phobius"/>
    </source>
</evidence>
<dbReference type="GeneTree" id="ENSGT00950000185306"/>
<proteinExistence type="predicted"/>
<sequence length="67" mass="7360">MVLPLKTLATQELTVTRKLSENTLQASSPVTLGIRISIVALLMMELFTCLVCFIIPFTVQSLSSFLS</sequence>